<dbReference type="SUPFAM" id="SSF46785">
    <property type="entry name" value="Winged helix' DNA-binding domain"/>
    <property type="match status" value="1"/>
</dbReference>
<dbReference type="EMBL" id="JADIMR010000054">
    <property type="protein sequence ID" value="MBO8446868.1"/>
    <property type="molecule type" value="Genomic_DNA"/>
</dbReference>
<accession>A0A9D9HE83</accession>
<name>A0A9D9HE83_9BACT</name>
<dbReference type="Proteomes" id="UP000823637">
    <property type="component" value="Unassembled WGS sequence"/>
</dbReference>
<reference evidence="1" key="1">
    <citation type="submission" date="2020-10" db="EMBL/GenBank/DDBJ databases">
        <authorList>
            <person name="Gilroy R."/>
        </authorList>
    </citation>
    <scope>NUCLEOTIDE SEQUENCE</scope>
    <source>
        <strain evidence="1">D3-1215</strain>
    </source>
</reference>
<proteinExistence type="predicted"/>
<dbReference type="AlphaFoldDB" id="A0A9D9HE83"/>
<protein>
    <submittedName>
        <fullName evidence="1">HTH domain-containing protein</fullName>
    </submittedName>
</protein>
<dbReference type="InterPro" id="IPR036390">
    <property type="entry name" value="WH_DNA-bd_sf"/>
</dbReference>
<gene>
    <name evidence="1" type="ORF">IAC32_03885</name>
</gene>
<evidence type="ECO:0000313" key="2">
    <source>
        <dbReference type="Proteomes" id="UP000823637"/>
    </source>
</evidence>
<evidence type="ECO:0000313" key="1">
    <source>
        <dbReference type="EMBL" id="MBO8446868.1"/>
    </source>
</evidence>
<reference evidence="1" key="2">
    <citation type="journal article" date="2021" name="PeerJ">
        <title>Extensive microbial diversity within the chicken gut microbiome revealed by metagenomics and culture.</title>
        <authorList>
            <person name="Gilroy R."/>
            <person name="Ravi A."/>
            <person name="Getino M."/>
            <person name="Pursley I."/>
            <person name="Horton D.L."/>
            <person name="Alikhan N.F."/>
            <person name="Baker D."/>
            <person name="Gharbi K."/>
            <person name="Hall N."/>
            <person name="Watson M."/>
            <person name="Adriaenssens E.M."/>
            <person name="Foster-Nyarko E."/>
            <person name="Jarju S."/>
            <person name="Secka A."/>
            <person name="Antonio M."/>
            <person name="Oren A."/>
            <person name="Chaudhuri R.R."/>
            <person name="La Ragione R."/>
            <person name="Hildebrand F."/>
            <person name="Pallen M.J."/>
        </authorList>
    </citation>
    <scope>NUCLEOTIDE SEQUENCE</scope>
    <source>
        <strain evidence="1">D3-1215</strain>
    </source>
</reference>
<sequence length="106" mass="12157">MLIEQIERVRRMDQLIRLHSTGNSEEFAQKLKISKKHVYNLIEELKDAGASIRYDRNQRSFVYDSPHFVEIAFKVVEIAPDELMAIGGGAVLCVCNEHPAIFLKNL</sequence>
<organism evidence="1 2">
    <name type="scientific">Candidatus Enterocola intestinipullorum</name>
    <dbReference type="NCBI Taxonomy" id="2840783"/>
    <lineage>
        <taxon>Bacteria</taxon>
        <taxon>Pseudomonadati</taxon>
        <taxon>Bacteroidota</taxon>
        <taxon>Bacteroidia</taxon>
        <taxon>Bacteroidales</taxon>
        <taxon>Candidatus Enterocola</taxon>
    </lineage>
</organism>
<comment type="caution">
    <text evidence="1">The sequence shown here is derived from an EMBL/GenBank/DDBJ whole genome shotgun (WGS) entry which is preliminary data.</text>
</comment>